<keyword evidence="8" id="KW-1185">Reference proteome</keyword>
<evidence type="ECO:0000259" key="6">
    <source>
        <dbReference type="SMART" id="SM00382"/>
    </source>
</evidence>
<dbReference type="GO" id="GO:0051598">
    <property type="term" value="P:meiotic recombination checkpoint signaling"/>
    <property type="evidence" value="ECO:0007669"/>
    <property type="project" value="TreeGrafter"/>
</dbReference>
<dbReference type="AlphaFoldDB" id="A0A482WP99"/>
<keyword evidence="3 5" id="KW-0067">ATP-binding</keyword>
<dbReference type="Pfam" id="PF23563">
    <property type="entry name" value="TRIP13_N"/>
    <property type="match status" value="1"/>
</dbReference>
<comment type="similarity">
    <text evidence="1">Belongs to the AAA ATPase family. PCH2 subfamily.</text>
</comment>
<evidence type="ECO:0000256" key="5">
    <source>
        <dbReference type="RuleBase" id="RU003651"/>
    </source>
</evidence>
<dbReference type="InterPro" id="IPR001270">
    <property type="entry name" value="ClpA/B"/>
</dbReference>
<dbReference type="InParanoid" id="A0A482WP99"/>
<dbReference type="GO" id="GO:0005634">
    <property type="term" value="C:nucleus"/>
    <property type="evidence" value="ECO:0007669"/>
    <property type="project" value="TreeGrafter"/>
</dbReference>
<accession>A0A482WP99</accession>
<dbReference type="SUPFAM" id="SSF52540">
    <property type="entry name" value="P-loop containing nucleoside triphosphate hydrolases"/>
    <property type="match status" value="1"/>
</dbReference>
<dbReference type="SMART" id="SM00382">
    <property type="entry name" value="AAA"/>
    <property type="match status" value="1"/>
</dbReference>
<dbReference type="Pfam" id="PF00004">
    <property type="entry name" value="AAA"/>
    <property type="match status" value="1"/>
</dbReference>
<dbReference type="PANTHER" id="PTHR45991:SF1">
    <property type="entry name" value="PACHYTENE CHECKPOINT PROTEIN 2 HOMOLOG"/>
    <property type="match status" value="1"/>
</dbReference>
<evidence type="ECO:0000256" key="2">
    <source>
        <dbReference type="ARBA" id="ARBA00022741"/>
    </source>
</evidence>
<evidence type="ECO:0000313" key="7">
    <source>
        <dbReference type="EMBL" id="RZF35052.1"/>
    </source>
</evidence>
<proteinExistence type="inferred from homology"/>
<dbReference type="InterPro" id="IPR044539">
    <property type="entry name" value="Pch2-like"/>
</dbReference>
<dbReference type="STRING" id="195883.A0A482WP99"/>
<name>A0A482WP99_LAOST</name>
<sequence length="439" mass="49599">MVDVIIHVDILRKKPSKKCILAKELMDIVQGELKQLKKIIPGSKITEFADERLKEHVQNICLSEVESSREKLLDAEASSQDTKPTELSSDQVIFQCHVYDLDTSGPSVGTISTGEGGSNDERPAFNHWILPSADFNSLWDNLIYDCNIKEKLLNYAETTMFFSQHNLDPNIITWNRLVLLHGPPGTGKTSLCKAIANKLSIRLNYKFRHGELIEINSHSLFSKYFSESGQLVMHMFDKIKEHLEDSNALIFVLIDEVESLTMSRQNVCGNEPSDAIRVVNAILTQIDQLKRYPNVLLLTTSNVTGAMDCAFMDRADIKQFIGPPSKYGIYSIYKTCIDELYRTGMILRTDNCKLLPISVIRSHVFNGEGDDSTKRLLEISQESVGLSGRALRKIPFLAYAHYIRSRIIELKDFLDGLEIAVELYRKEESTSLSNPKTSS</sequence>
<dbReference type="GO" id="GO:0005694">
    <property type="term" value="C:chromosome"/>
    <property type="evidence" value="ECO:0007669"/>
    <property type="project" value="TreeGrafter"/>
</dbReference>
<dbReference type="InterPro" id="IPR003960">
    <property type="entry name" value="ATPase_AAA_CS"/>
</dbReference>
<dbReference type="SMR" id="A0A482WP99"/>
<dbReference type="InterPro" id="IPR027417">
    <property type="entry name" value="P-loop_NTPase"/>
</dbReference>
<keyword evidence="2 5" id="KW-0547">Nucleotide-binding</keyword>
<dbReference type="Pfam" id="PF23242">
    <property type="entry name" value="AAA_lid_TRIP13_C"/>
    <property type="match status" value="1"/>
</dbReference>
<dbReference type="GO" id="GO:0007131">
    <property type="term" value="P:reciprocal meiotic recombination"/>
    <property type="evidence" value="ECO:0007669"/>
    <property type="project" value="TreeGrafter"/>
</dbReference>
<comment type="caution">
    <text evidence="7">The sequence shown here is derived from an EMBL/GenBank/DDBJ whole genome shotgun (WGS) entry which is preliminary data.</text>
</comment>
<evidence type="ECO:0000256" key="1">
    <source>
        <dbReference type="ARBA" id="ARBA00007271"/>
    </source>
</evidence>
<gene>
    <name evidence="7" type="ORF">LSTR_LSTR009644</name>
</gene>
<evidence type="ECO:0000256" key="4">
    <source>
        <dbReference type="ARBA" id="ARBA00023254"/>
    </source>
</evidence>
<dbReference type="OrthoDB" id="10042665at2759"/>
<evidence type="ECO:0000313" key="8">
    <source>
        <dbReference type="Proteomes" id="UP000291343"/>
    </source>
</evidence>
<dbReference type="InterPro" id="IPR003593">
    <property type="entry name" value="AAA+_ATPase"/>
</dbReference>
<dbReference type="Gene3D" id="3.40.50.300">
    <property type="entry name" value="P-loop containing nucleotide triphosphate hydrolases"/>
    <property type="match status" value="1"/>
</dbReference>
<dbReference type="GO" id="GO:0016887">
    <property type="term" value="F:ATP hydrolysis activity"/>
    <property type="evidence" value="ECO:0007669"/>
    <property type="project" value="InterPro"/>
</dbReference>
<protein>
    <recommendedName>
        <fullName evidence="6">AAA+ ATPase domain-containing protein</fullName>
    </recommendedName>
</protein>
<dbReference type="PRINTS" id="PR00300">
    <property type="entry name" value="CLPPROTEASEA"/>
</dbReference>
<evidence type="ECO:0000256" key="3">
    <source>
        <dbReference type="ARBA" id="ARBA00022840"/>
    </source>
</evidence>
<dbReference type="PANTHER" id="PTHR45991">
    <property type="entry name" value="PACHYTENE CHECKPOINT PROTEIN 2"/>
    <property type="match status" value="1"/>
</dbReference>
<feature type="domain" description="AAA+ ATPase" evidence="6">
    <location>
        <begin position="174"/>
        <end position="325"/>
    </location>
</feature>
<keyword evidence="4" id="KW-0469">Meiosis</keyword>
<dbReference type="FunFam" id="3.40.50.300:FF:001494">
    <property type="entry name" value="Pachytene checkpoint component Pch2"/>
    <property type="match status" value="1"/>
</dbReference>
<dbReference type="InterPro" id="IPR003959">
    <property type="entry name" value="ATPase_AAA_core"/>
</dbReference>
<dbReference type="CDD" id="cd19508">
    <property type="entry name" value="RecA-like_Pch2-like"/>
    <property type="match status" value="1"/>
</dbReference>
<dbReference type="GO" id="GO:0005524">
    <property type="term" value="F:ATP binding"/>
    <property type="evidence" value="ECO:0007669"/>
    <property type="project" value="UniProtKB-KW"/>
</dbReference>
<dbReference type="EMBL" id="QKKF02029694">
    <property type="protein sequence ID" value="RZF35052.1"/>
    <property type="molecule type" value="Genomic_DNA"/>
</dbReference>
<dbReference type="PROSITE" id="PS00674">
    <property type="entry name" value="AAA"/>
    <property type="match status" value="1"/>
</dbReference>
<organism evidence="7 8">
    <name type="scientific">Laodelphax striatellus</name>
    <name type="common">Small brown planthopper</name>
    <name type="synonym">Delphax striatella</name>
    <dbReference type="NCBI Taxonomy" id="195883"/>
    <lineage>
        <taxon>Eukaryota</taxon>
        <taxon>Metazoa</taxon>
        <taxon>Ecdysozoa</taxon>
        <taxon>Arthropoda</taxon>
        <taxon>Hexapoda</taxon>
        <taxon>Insecta</taxon>
        <taxon>Pterygota</taxon>
        <taxon>Neoptera</taxon>
        <taxon>Paraneoptera</taxon>
        <taxon>Hemiptera</taxon>
        <taxon>Auchenorrhyncha</taxon>
        <taxon>Fulgoroidea</taxon>
        <taxon>Delphacidae</taxon>
        <taxon>Criomorphinae</taxon>
        <taxon>Laodelphax</taxon>
    </lineage>
</organism>
<dbReference type="InterPro" id="IPR058249">
    <property type="entry name" value="Pch2_C"/>
</dbReference>
<dbReference type="Proteomes" id="UP000291343">
    <property type="component" value="Unassembled WGS sequence"/>
</dbReference>
<dbReference type="FunCoup" id="A0A482WP99">
    <property type="interactions" value="1357"/>
</dbReference>
<reference evidence="7 8" key="1">
    <citation type="journal article" date="2017" name="Gigascience">
        <title>Genome sequence of the small brown planthopper, Laodelphax striatellus.</title>
        <authorList>
            <person name="Zhu J."/>
            <person name="Jiang F."/>
            <person name="Wang X."/>
            <person name="Yang P."/>
            <person name="Bao Y."/>
            <person name="Zhao W."/>
            <person name="Wang W."/>
            <person name="Lu H."/>
            <person name="Wang Q."/>
            <person name="Cui N."/>
            <person name="Li J."/>
            <person name="Chen X."/>
            <person name="Luo L."/>
            <person name="Yu J."/>
            <person name="Kang L."/>
            <person name="Cui F."/>
        </authorList>
    </citation>
    <scope>NUCLEOTIDE SEQUENCE [LARGE SCALE GENOMIC DNA]</scope>
    <source>
        <strain evidence="7">Lst14</strain>
    </source>
</reference>